<gene>
    <name evidence="1" type="ORF">D9756_005744</name>
</gene>
<dbReference type="PANTHER" id="PTHR46980:SF2">
    <property type="entry name" value="TRICALBIN-1-RELATED"/>
    <property type="match status" value="1"/>
</dbReference>
<organism evidence="1 2">
    <name type="scientific">Leucocoprinus leucothites</name>
    <dbReference type="NCBI Taxonomy" id="201217"/>
    <lineage>
        <taxon>Eukaryota</taxon>
        <taxon>Fungi</taxon>
        <taxon>Dikarya</taxon>
        <taxon>Basidiomycota</taxon>
        <taxon>Agaricomycotina</taxon>
        <taxon>Agaricomycetes</taxon>
        <taxon>Agaricomycetidae</taxon>
        <taxon>Agaricales</taxon>
        <taxon>Agaricineae</taxon>
        <taxon>Agaricaceae</taxon>
        <taxon>Leucocoprinus</taxon>
    </lineage>
</organism>
<reference evidence="1 2" key="1">
    <citation type="journal article" date="2020" name="ISME J.">
        <title>Uncovering the hidden diversity of litter-decomposition mechanisms in mushroom-forming fungi.</title>
        <authorList>
            <person name="Floudas D."/>
            <person name="Bentzer J."/>
            <person name="Ahren D."/>
            <person name="Johansson T."/>
            <person name="Persson P."/>
            <person name="Tunlid A."/>
        </authorList>
    </citation>
    <scope>NUCLEOTIDE SEQUENCE [LARGE SCALE GENOMIC DNA]</scope>
    <source>
        <strain evidence="1 2">CBS 146.42</strain>
    </source>
</reference>
<name>A0A8H5FZJ8_9AGAR</name>
<dbReference type="Proteomes" id="UP000559027">
    <property type="component" value="Unassembled WGS sequence"/>
</dbReference>
<sequence>MRPSTIGILPVTVLAESRQRELDVESDPFVCPSVSECAELARTKSRAEAKFLLVYSIDENLTLNLWDFIHYAKSTLLGTATFDMKKLPVDASYEGIISPLSRDGKVREELRYDGEFYPVLGSIEFPESSVGIAHLVIYQAKDFDQSKSFPAPSIPSQRFSSE</sequence>
<dbReference type="InterPro" id="IPR052455">
    <property type="entry name" value="Tricalbin_domain"/>
</dbReference>
<proteinExistence type="predicted"/>
<protein>
    <submittedName>
        <fullName evidence="1">Uncharacterized protein</fullName>
    </submittedName>
</protein>
<dbReference type="OrthoDB" id="67700at2759"/>
<dbReference type="InterPro" id="IPR035892">
    <property type="entry name" value="C2_domain_sf"/>
</dbReference>
<keyword evidence="2" id="KW-1185">Reference proteome</keyword>
<evidence type="ECO:0000313" key="1">
    <source>
        <dbReference type="EMBL" id="KAF5354764.1"/>
    </source>
</evidence>
<accession>A0A8H5FZJ8</accession>
<dbReference type="EMBL" id="JAACJO010000008">
    <property type="protein sequence ID" value="KAF5354764.1"/>
    <property type="molecule type" value="Genomic_DNA"/>
</dbReference>
<evidence type="ECO:0000313" key="2">
    <source>
        <dbReference type="Proteomes" id="UP000559027"/>
    </source>
</evidence>
<dbReference type="AlphaFoldDB" id="A0A8H5FZJ8"/>
<dbReference type="SUPFAM" id="SSF49562">
    <property type="entry name" value="C2 domain (Calcium/lipid-binding domain, CaLB)"/>
    <property type="match status" value="1"/>
</dbReference>
<dbReference type="PANTHER" id="PTHR46980">
    <property type="entry name" value="TRICALBIN-1-RELATED"/>
    <property type="match status" value="1"/>
</dbReference>
<comment type="caution">
    <text evidence="1">The sequence shown here is derived from an EMBL/GenBank/DDBJ whole genome shotgun (WGS) entry which is preliminary data.</text>
</comment>